<organism evidence="3 4">
    <name type="scientific">Bacteroides xylanisolvens CL03T12C04</name>
    <dbReference type="NCBI Taxonomy" id="997892"/>
    <lineage>
        <taxon>Bacteria</taxon>
        <taxon>Pseudomonadati</taxon>
        <taxon>Bacteroidota</taxon>
        <taxon>Bacteroidia</taxon>
        <taxon>Bacteroidales</taxon>
        <taxon>Bacteroidaceae</taxon>
        <taxon>Bacteroides</taxon>
    </lineage>
</organism>
<sequence>MEQKIKNRLMCLLASFMVITSACSDNKSDIYVGQTPFGKNIANSSIVTEMYWDRSVALRDGVIITELFFRTGQYNQHVYVAGVDLTKVTFTPGTKDDKNVPAVDENSDAILPYHAYAAEQNGKKVWLGVNGDFYTAKYEVMGIFFKDGVAINDKAWSGHEAVVYQLKNGESYIGLAEEALKHGDQLLHAVGGYGTLIDRGQITSEYMDVEDAAIASDFHPRTSVGISENRQMLYLFVVDGRMKDAYYAKGLTLPQLAILMKAVGCQDAINLDGGGSTTLIVRKEGEDGGLKFPIWNTPTDDNGPREVTNSILIIDKP</sequence>
<dbReference type="PROSITE" id="PS51257">
    <property type="entry name" value="PROKAR_LIPOPROTEIN"/>
    <property type="match status" value="1"/>
</dbReference>
<protein>
    <recommendedName>
        <fullName evidence="2">Phosphodiester glycosidase domain-containing protein</fullName>
    </recommendedName>
</protein>
<accession>I9UYR8</accession>
<gene>
    <name evidence="3" type="ORF">HMPREF1074_00864</name>
</gene>
<dbReference type="PANTHER" id="PTHR40446:SF2">
    <property type="entry name" value="N-ACETYLGLUCOSAMINE-1-PHOSPHODIESTER ALPHA-N-ACETYLGLUCOSAMINIDASE"/>
    <property type="match status" value="1"/>
</dbReference>
<dbReference type="PATRIC" id="fig|997892.3.peg.888"/>
<dbReference type="Pfam" id="PF09992">
    <property type="entry name" value="NAGPA"/>
    <property type="match status" value="1"/>
</dbReference>
<proteinExistence type="predicted"/>
<dbReference type="AlphaFoldDB" id="I9UYR8"/>
<dbReference type="PANTHER" id="PTHR40446">
    <property type="entry name" value="N-ACETYLGLUCOSAMINE-1-PHOSPHODIESTER ALPHA-N-ACETYLGLUCOSAMINIDASE"/>
    <property type="match status" value="1"/>
</dbReference>
<keyword evidence="1" id="KW-0732">Signal</keyword>
<feature type="chain" id="PRO_5003728551" description="Phosphodiester glycosidase domain-containing protein" evidence="1">
    <location>
        <begin position="25"/>
        <end position="317"/>
    </location>
</feature>
<dbReference type="InterPro" id="IPR018711">
    <property type="entry name" value="NAGPA"/>
</dbReference>
<evidence type="ECO:0000259" key="2">
    <source>
        <dbReference type="Pfam" id="PF09992"/>
    </source>
</evidence>
<dbReference type="Proteomes" id="UP000003566">
    <property type="component" value="Unassembled WGS sequence"/>
</dbReference>
<feature type="signal peptide" evidence="1">
    <location>
        <begin position="1"/>
        <end position="24"/>
    </location>
</feature>
<reference evidence="3 4" key="1">
    <citation type="submission" date="2012-02" db="EMBL/GenBank/DDBJ databases">
        <title>The Genome Sequence of Bacteroides xylanisolvens CL03T12C04.</title>
        <authorList>
            <consortium name="The Broad Institute Genome Sequencing Platform"/>
            <person name="Earl A."/>
            <person name="Ward D."/>
            <person name="Feldgarden M."/>
            <person name="Gevers D."/>
            <person name="Zitomersky N.L."/>
            <person name="Coyne M.J."/>
            <person name="Comstock L.E."/>
            <person name="Young S.K."/>
            <person name="Zeng Q."/>
            <person name="Gargeya S."/>
            <person name="Fitzgerald M."/>
            <person name="Haas B."/>
            <person name="Abouelleil A."/>
            <person name="Alvarado L."/>
            <person name="Arachchi H.M."/>
            <person name="Berlin A."/>
            <person name="Chapman S.B."/>
            <person name="Gearin G."/>
            <person name="Goldberg J."/>
            <person name="Griggs A."/>
            <person name="Gujja S."/>
            <person name="Hansen M."/>
            <person name="Heiman D."/>
            <person name="Howarth C."/>
            <person name="Larimer J."/>
            <person name="Lui A."/>
            <person name="MacDonald P.J.P."/>
            <person name="McCowen C."/>
            <person name="Montmayeur A."/>
            <person name="Murphy C."/>
            <person name="Neiman D."/>
            <person name="Pearson M."/>
            <person name="Priest M."/>
            <person name="Roberts A."/>
            <person name="Saif S."/>
            <person name="Shea T."/>
            <person name="Sisk P."/>
            <person name="Stolte C."/>
            <person name="Sykes S."/>
            <person name="Wortman J."/>
            <person name="Nusbaum C."/>
            <person name="Birren B."/>
        </authorList>
    </citation>
    <scope>NUCLEOTIDE SEQUENCE [LARGE SCALE GENOMIC DNA]</scope>
    <source>
        <strain evidence="3 4">CL03T12C04</strain>
    </source>
</reference>
<name>I9UYR8_9BACE</name>
<dbReference type="EMBL" id="AGXE01000005">
    <property type="protein sequence ID" value="EIY87888.1"/>
    <property type="molecule type" value="Genomic_DNA"/>
</dbReference>
<evidence type="ECO:0000256" key="1">
    <source>
        <dbReference type="SAM" id="SignalP"/>
    </source>
</evidence>
<comment type="caution">
    <text evidence="3">The sequence shown here is derived from an EMBL/GenBank/DDBJ whole genome shotgun (WGS) entry which is preliminary data.</text>
</comment>
<dbReference type="RefSeq" id="WP_008021470.1">
    <property type="nucleotide sequence ID" value="NZ_JAGHEF010000002.1"/>
</dbReference>
<feature type="domain" description="Phosphodiester glycosidase" evidence="2">
    <location>
        <begin position="126"/>
        <end position="313"/>
    </location>
</feature>
<evidence type="ECO:0000313" key="3">
    <source>
        <dbReference type="EMBL" id="EIY87888.1"/>
    </source>
</evidence>
<dbReference type="HOGENOM" id="CLU_073313_0_0_10"/>
<evidence type="ECO:0000313" key="4">
    <source>
        <dbReference type="Proteomes" id="UP000003566"/>
    </source>
</evidence>